<proteinExistence type="predicted"/>
<accession>A0A511Z4R0</accession>
<dbReference type="OrthoDB" id="1849839at2"/>
<reference evidence="2 3" key="1">
    <citation type="submission" date="2019-07" db="EMBL/GenBank/DDBJ databases">
        <title>Whole genome shotgun sequence of Sporosarcina luteola NBRC 105378.</title>
        <authorList>
            <person name="Hosoyama A."/>
            <person name="Uohara A."/>
            <person name="Ohji S."/>
            <person name="Ichikawa N."/>
        </authorList>
    </citation>
    <scope>NUCLEOTIDE SEQUENCE [LARGE SCALE GENOMIC DNA]</scope>
    <source>
        <strain evidence="2 3">NBRC 105378</strain>
    </source>
</reference>
<organism evidence="2 3">
    <name type="scientific">Sporosarcina luteola</name>
    <dbReference type="NCBI Taxonomy" id="582850"/>
    <lineage>
        <taxon>Bacteria</taxon>
        <taxon>Bacillati</taxon>
        <taxon>Bacillota</taxon>
        <taxon>Bacilli</taxon>
        <taxon>Bacillales</taxon>
        <taxon>Caryophanaceae</taxon>
        <taxon>Sporosarcina</taxon>
    </lineage>
</organism>
<evidence type="ECO:0000313" key="3">
    <source>
        <dbReference type="Proteomes" id="UP000321901"/>
    </source>
</evidence>
<dbReference type="EMBL" id="BJYL01000008">
    <property type="protein sequence ID" value="GEN82426.1"/>
    <property type="molecule type" value="Genomic_DNA"/>
</dbReference>
<dbReference type="PROSITE" id="PS51257">
    <property type="entry name" value="PROKAR_LIPOPROTEIN"/>
    <property type="match status" value="1"/>
</dbReference>
<evidence type="ECO:0008006" key="4">
    <source>
        <dbReference type="Google" id="ProtNLM"/>
    </source>
</evidence>
<dbReference type="AlphaFoldDB" id="A0A511Z4R0"/>
<feature type="signal peptide" evidence="1">
    <location>
        <begin position="1"/>
        <end position="20"/>
    </location>
</feature>
<evidence type="ECO:0000256" key="1">
    <source>
        <dbReference type="SAM" id="SignalP"/>
    </source>
</evidence>
<keyword evidence="3" id="KW-1185">Reference proteome</keyword>
<keyword evidence="1" id="KW-0732">Signal</keyword>
<protein>
    <recommendedName>
        <fullName evidence="4">Antigen I/II N-terminal domain-containing protein</fullName>
    </recommendedName>
</protein>
<dbReference type="RefSeq" id="WP_147055463.1">
    <property type="nucleotide sequence ID" value="NZ_BJYL01000008.1"/>
</dbReference>
<gene>
    <name evidence="2" type="ORF">SLU01_07380</name>
</gene>
<comment type="caution">
    <text evidence="2">The sequence shown here is derived from an EMBL/GenBank/DDBJ whole genome shotgun (WGS) entry which is preliminary data.</text>
</comment>
<feature type="chain" id="PRO_5039642245" description="Antigen I/II N-terminal domain-containing protein" evidence="1">
    <location>
        <begin position="21"/>
        <end position="206"/>
    </location>
</feature>
<name>A0A511Z4R0_9BACL</name>
<dbReference type="Proteomes" id="UP000321901">
    <property type="component" value="Unassembled WGS sequence"/>
</dbReference>
<evidence type="ECO:0000313" key="2">
    <source>
        <dbReference type="EMBL" id="GEN82426.1"/>
    </source>
</evidence>
<sequence length="206" mass="22735">MKRLSGVLIVALLASFTMVACSSKDSDSDDVAEIKTVGTDDVTETEEVTAEENVEVTITADLLIGANVDDIITKAKEDGIDDVTKNNDGSITYKMSEAKHAEMLEDMKNDVAELVDQVLNRESYRDVKNIEYNDNLSEFTLTVNQEGFALYGQESLVPRLGIQGILYQIYNRTDIDELEVKVNKVDEETGEVFGTTVYPEGFGVAE</sequence>